<dbReference type="AlphaFoldDB" id="A0AAV2PVH4"/>
<reference evidence="2 3" key="1">
    <citation type="submission" date="2024-05" db="EMBL/GenBank/DDBJ databases">
        <authorList>
            <person name="Wallberg A."/>
        </authorList>
    </citation>
    <scope>NUCLEOTIDE SEQUENCE [LARGE SCALE GENOMIC DNA]</scope>
</reference>
<keyword evidence="3" id="KW-1185">Reference proteome</keyword>
<evidence type="ECO:0000256" key="1">
    <source>
        <dbReference type="SAM" id="SignalP"/>
    </source>
</evidence>
<dbReference type="Proteomes" id="UP001497623">
    <property type="component" value="Unassembled WGS sequence"/>
</dbReference>
<name>A0AAV2PVH4_MEGNR</name>
<evidence type="ECO:0000313" key="3">
    <source>
        <dbReference type="Proteomes" id="UP001497623"/>
    </source>
</evidence>
<accession>A0AAV2PVH4</accession>
<keyword evidence="1" id="KW-0732">Signal</keyword>
<dbReference type="EMBL" id="CAXKWB010001274">
    <property type="protein sequence ID" value="CAL4063805.1"/>
    <property type="molecule type" value="Genomic_DNA"/>
</dbReference>
<organism evidence="2 3">
    <name type="scientific">Meganyctiphanes norvegica</name>
    <name type="common">Northern krill</name>
    <name type="synonym">Thysanopoda norvegica</name>
    <dbReference type="NCBI Taxonomy" id="48144"/>
    <lineage>
        <taxon>Eukaryota</taxon>
        <taxon>Metazoa</taxon>
        <taxon>Ecdysozoa</taxon>
        <taxon>Arthropoda</taxon>
        <taxon>Crustacea</taxon>
        <taxon>Multicrustacea</taxon>
        <taxon>Malacostraca</taxon>
        <taxon>Eumalacostraca</taxon>
        <taxon>Eucarida</taxon>
        <taxon>Euphausiacea</taxon>
        <taxon>Euphausiidae</taxon>
        <taxon>Meganyctiphanes</taxon>
    </lineage>
</organism>
<evidence type="ECO:0000313" key="2">
    <source>
        <dbReference type="EMBL" id="CAL4063805.1"/>
    </source>
</evidence>
<sequence length="160" mass="17428">MRVEEAAVLVVLLFTVVCGNYAQETQAKEEVDGRVLFGASPYSTTTYTVVSVSTSTAFYKCYSGIVTTKTCTGRRKKRQIITKDLEHSESSPAIESSKNEMAEIVKSVEPKDRLIGFTVWTTAMTTTSVTIISTDTATTIRMSFACIIGGADYPNYNSCG</sequence>
<proteinExistence type="predicted"/>
<protein>
    <submittedName>
        <fullName evidence="2">Uncharacterized protein</fullName>
    </submittedName>
</protein>
<feature type="chain" id="PRO_5043606928" evidence="1">
    <location>
        <begin position="28"/>
        <end position="160"/>
    </location>
</feature>
<feature type="signal peptide" evidence="1">
    <location>
        <begin position="1"/>
        <end position="27"/>
    </location>
</feature>
<comment type="caution">
    <text evidence="2">The sequence shown here is derived from an EMBL/GenBank/DDBJ whole genome shotgun (WGS) entry which is preliminary data.</text>
</comment>
<gene>
    <name evidence="2" type="ORF">MNOR_LOCUS3660</name>
</gene>